<dbReference type="GO" id="GO:0120251">
    <property type="term" value="P:hydrocarbon biosynthetic process"/>
    <property type="evidence" value="ECO:0007669"/>
    <property type="project" value="UniProtKB-ARBA"/>
</dbReference>
<evidence type="ECO:0000256" key="6">
    <source>
        <dbReference type="ARBA" id="ARBA00050853"/>
    </source>
</evidence>
<protein>
    <recommendedName>
        <fullName evidence="7">ent-kaurene synthase</fullName>
        <ecNumber evidence="7">4.2.3.19</ecNumber>
    </recommendedName>
</protein>
<dbReference type="InterPro" id="IPR001906">
    <property type="entry name" value="Terpene_synth_N"/>
</dbReference>
<dbReference type="SFLD" id="SFLDG01014">
    <property type="entry name" value="Terpene_Cyclase_Like_1_N-term"/>
    <property type="match status" value="1"/>
</dbReference>
<dbReference type="Gene3D" id="1.50.10.130">
    <property type="entry name" value="Terpene synthase, N-terminal domain"/>
    <property type="match status" value="1"/>
</dbReference>
<dbReference type="PANTHER" id="PTHR31739">
    <property type="entry name" value="ENT-COPALYL DIPHOSPHATE SYNTHASE, CHLOROPLASTIC"/>
    <property type="match status" value="1"/>
</dbReference>
<dbReference type="FunFam" id="1.50.10.130:FF:000002">
    <property type="entry name" value="Ent-copalyl diphosphate synthase, chloroplastic"/>
    <property type="match status" value="1"/>
</dbReference>
<comment type="cofactor">
    <cofactor evidence="1">
        <name>Mg(2+)</name>
        <dbReference type="ChEBI" id="CHEBI:18420"/>
    </cofactor>
</comment>
<evidence type="ECO:0000313" key="11">
    <source>
        <dbReference type="EMBL" id="AGN70882.1"/>
    </source>
</evidence>
<keyword evidence="3" id="KW-0479">Metal-binding</keyword>
<reference evidence="11" key="1">
    <citation type="journal article" date="2013" name="Plant Physiol.">
        <title>Gene discovery of modular diterpene metabolism in nonmodel systems.</title>
        <authorList>
            <person name="Zerbe P."/>
            <person name="Hamberger B."/>
            <person name="Yuen M.M."/>
            <person name="Chiang A."/>
            <person name="Sandhu H.K."/>
            <person name="Madilao L.L."/>
            <person name="Nguyen A."/>
            <person name="Hamberger B."/>
            <person name="Bach S.S."/>
            <person name="Bohlmann J."/>
        </authorList>
    </citation>
    <scope>NUCLEOTIDE SEQUENCE</scope>
</reference>
<dbReference type="FunFam" id="1.50.10.160:FF:000002">
    <property type="entry name" value="cis-abienol synthase, chloroplastic"/>
    <property type="match status" value="1"/>
</dbReference>
<dbReference type="GO" id="GO:0000287">
    <property type="term" value="F:magnesium ion binding"/>
    <property type="evidence" value="ECO:0007669"/>
    <property type="project" value="InterPro"/>
</dbReference>
<dbReference type="InterPro" id="IPR005630">
    <property type="entry name" value="Terpene_synthase_metal-bd"/>
</dbReference>
<proteinExistence type="evidence at transcript level"/>
<feature type="compositionally biased region" description="Polar residues" evidence="8">
    <location>
        <begin position="1"/>
        <end position="13"/>
    </location>
</feature>
<dbReference type="InterPro" id="IPR008949">
    <property type="entry name" value="Isoprenoid_synthase_dom_sf"/>
</dbReference>
<dbReference type="GO" id="GO:0009686">
    <property type="term" value="P:gibberellin biosynthetic process"/>
    <property type="evidence" value="ECO:0007669"/>
    <property type="project" value="TreeGrafter"/>
</dbReference>
<dbReference type="InterPro" id="IPR044814">
    <property type="entry name" value="Terpene_cyclase_plant_C1"/>
</dbReference>
<dbReference type="InterPro" id="IPR034741">
    <property type="entry name" value="Terpene_cyclase-like_1_C"/>
</dbReference>
<comment type="similarity">
    <text evidence="2">Belongs to the terpene synthase family.</text>
</comment>
<dbReference type="Pfam" id="PF01397">
    <property type="entry name" value="Terpene_synth"/>
    <property type="match status" value="1"/>
</dbReference>
<evidence type="ECO:0000256" key="3">
    <source>
        <dbReference type="ARBA" id="ARBA00022723"/>
    </source>
</evidence>
<dbReference type="AlphaFoldDB" id="R9UPX6"/>
<evidence type="ECO:0000256" key="4">
    <source>
        <dbReference type="ARBA" id="ARBA00022842"/>
    </source>
</evidence>
<dbReference type="EMBL" id="KC702395">
    <property type="protein sequence ID" value="AGN70882.1"/>
    <property type="molecule type" value="mRNA"/>
</dbReference>
<dbReference type="Gene3D" id="1.50.10.160">
    <property type="match status" value="1"/>
</dbReference>
<sequence>MSATPNSFFTSPISAKLGHPKSQSVAESNTRIQQLDGTREKIKKMFDKVELSVSPYDTAWVAMVPSPNSLEAPYFPECSKWIVDNQLNDGSWGVYHRDPLLVKDSISSTLACVLALKRWGIGEKQVNKGLEFIELNSASLNDLKQYKPVGFDITFPRMLEHAKDFGLNLPLDPKYVEAVIFSRDLDLKSGCDSTTEGRKAYLAYISEGIGNLQDWNMVMKYQRRNGSIFDSPSATAAASIHLHDASCLRYLRCALKKFGNAVPTIYPFNIYVRLSMVDAIESLGIARHFQEEIKTVLDETYRYWLQGNEEIFQDCTTCAMAFRILRANGYNVSSEKLNQFTEDHFSNSLGGYLEDMRPVLELYKASQLIFPDELFLEKQFSWTSQCLKQKISSGLRHTDGINKHITEEVNDVLKFASYADLERLTNWRRIAVYRANETKMLKTSYRCSNIANEHFLELAVEDFNVCQSMHREELKHLGRWVVEKRLDKLKFARQKLGYCYFSSAASLFAPEMSDARISWAKNAVLTTVVDDFFDVGGSEEELINLVQLIERWDVDGSSHFCSEHVEIVFSALHSTICEIGEKAFAYQGRRMTSHVIKIWLDLLKSMLTETLWSKSKATPTLNEYMTNGNTSFALGPIVLPALFFVGPKLTDEDLKSHELHDLFKTMSTCGRLLNDWRSYERESEEGKLNAVSLHMIYGNGSVAATEEEATQKIKGLIESERRELMRLVLQEKDSKIPRPCKDLFWKMLKVLHMFYLKDDGFTSNQMMKTANSLINQPISLHER</sequence>
<dbReference type="Pfam" id="PF03936">
    <property type="entry name" value="Terpene_synth_C"/>
    <property type="match status" value="1"/>
</dbReference>
<dbReference type="SUPFAM" id="SSF48239">
    <property type="entry name" value="Terpenoid cyclases/Protein prenyltransferases"/>
    <property type="match status" value="2"/>
</dbReference>
<dbReference type="InterPro" id="IPR008930">
    <property type="entry name" value="Terpenoid_cyclase/PrenylTrfase"/>
</dbReference>
<evidence type="ECO:0000256" key="1">
    <source>
        <dbReference type="ARBA" id="ARBA00001946"/>
    </source>
</evidence>
<name>R9UPX6_EUPPE</name>
<dbReference type="PANTHER" id="PTHR31739:SF3">
    <property type="entry name" value="ENT-KAUR-16-ENE SYNTHASE, CHLOROPLASTIC"/>
    <property type="match status" value="1"/>
</dbReference>
<feature type="compositionally biased region" description="Polar residues" evidence="8">
    <location>
        <begin position="21"/>
        <end position="31"/>
    </location>
</feature>
<dbReference type="InterPro" id="IPR036965">
    <property type="entry name" value="Terpene_synth_N_sf"/>
</dbReference>
<evidence type="ECO:0000256" key="2">
    <source>
        <dbReference type="ARBA" id="ARBA00006333"/>
    </source>
</evidence>
<evidence type="ECO:0000259" key="10">
    <source>
        <dbReference type="Pfam" id="PF03936"/>
    </source>
</evidence>
<comment type="catalytic activity">
    <reaction evidence="6">
        <text>ent-copalyl diphosphate = ent-kaur-16-ene + diphosphate</text>
        <dbReference type="Rhea" id="RHEA:22220"/>
        <dbReference type="ChEBI" id="CHEBI:15415"/>
        <dbReference type="ChEBI" id="CHEBI:33019"/>
        <dbReference type="ChEBI" id="CHEBI:58553"/>
        <dbReference type="EC" id="4.2.3.19"/>
    </reaction>
    <physiologicalReaction direction="left-to-right" evidence="6">
        <dbReference type="Rhea" id="RHEA:22221"/>
    </physiologicalReaction>
</comment>
<dbReference type="SUPFAM" id="SSF48576">
    <property type="entry name" value="Terpenoid synthases"/>
    <property type="match status" value="1"/>
</dbReference>
<evidence type="ECO:0000256" key="5">
    <source>
        <dbReference type="ARBA" id="ARBA00023239"/>
    </source>
</evidence>
<feature type="domain" description="Terpene synthase metal-binding" evidence="10">
    <location>
        <begin position="486"/>
        <end position="722"/>
    </location>
</feature>
<dbReference type="CDD" id="cd00684">
    <property type="entry name" value="Terpene_cyclase_plant_C1"/>
    <property type="match status" value="1"/>
</dbReference>
<dbReference type="InterPro" id="IPR050148">
    <property type="entry name" value="Terpene_synthase-like"/>
</dbReference>
<dbReference type="Gene3D" id="1.10.600.10">
    <property type="entry name" value="Farnesyl Diphosphate Synthase"/>
    <property type="match status" value="1"/>
</dbReference>
<keyword evidence="4" id="KW-0460">Magnesium</keyword>
<dbReference type="SFLD" id="SFLDS00005">
    <property type="entry name" value="Isoprenoid_Synthase_Type_I"/>
    <property type="match status" value="1"/>
</dbReference>
<dbReference type="SFLD" id="SFLDG01019">
    <property type="entry name" value="Terpene_Cyclase_Like_1_C_Termi"/>
    <property type="match status" value="1"/>
</dbReference>
<evidence type="ECO:0000256" key="7">
    <source>
        <dbReference type="ARBA" id="ARBA00066670"/>
    </source>
</evidence>
<feature type="domain" description="Terpene synthase N-terminal" evidence="9">
    <location>
        <begin position="214"/>
        <end position="412"/>
    </location>
</feature>
<keyword evidence="5" id="KW-0456">Lyase</keyword>
<dbReference type="FunFam" id="1.10.600.10:FF:000005">
    <property type="entry name" value="Ent-kaur-16-ene synthase, chloroplastic"/>
    <property type="match status" value="1"/>
</dbReference>
<feature type="region of interest" description="Disordered" evidence="8">
    <location>
        <begin position="1"/>
        <end position="31"/>
    </location>
</feature>
<dbReference type="EC" id="4.2.3.19" evidence="7"/>
<evidence type="ECO:0000259" key="9">
    <source>
        <dbReference type="Pfam" id="PF01397"/>
    </source>
</evidence>
<dbReference type="GO" id="GO:0009507">
    <property type="term" value="C:chloroplast"/>
    <property type="evidence" value="ECO:0007669"/>
    <property type="project" value="TreeGrafter"/>
</dbReference>
<organism evidence="11">
    <name type="scientific">Euphorbia peplus</name>
    <name type="common">Petty spurge</name>
    <dbReference type="NCBI Taxonomy" id="38846"/>
    <lineage>
        <taxon>Eukaryota</taxon>
        <taxon>Viridiplantae</taxon>
        <taxon>Streptophyta</taxon>
        <taxon>Embryophyta</taxon>
        <taxon>Tracheophyta</taxon>
        <taxon>Spermatophyta</taxon>
        <taxon>Magnoliopsida</taxon>
        <taxon>eudicotyledons</taxon>
        <taxon>Gunneridae</taxon>
        <taxon>Pentapetalae</taxon>
        <taxon>rosids</taxon>
        <taxon>fabids</taxon>
        <taxon>Malpighiales</taxon>
        <taxon>Euphorbiaceae</taxon>
        <taxon>Euphorbioideae</taxon>
        <taxon>Euphorbieae</taxon>
        <taxon>Euphorbia</taxon>
        <taxon>Euphorbia subgen. Esula</taxon>
        <taxon>Euphorbia sect. Tithymalus</taxon>
    </lineage>
</organism>
<accession>R9UPX6</accession>
<dbReference type="GO" id="GO:0009899">
    <property type="term" value="F:ent-kaurene synthase activity"/>
    <property type="evidence" value="ECO:0007669"/>
    <property type="project" value="UniProtKB-EC"/>
</dbReference>
<evidence type="ECO:0000256" key="8">
    <source>
        <dbReference type="SAM" id="MobiDB-lite"/>
    </source>
</evidence>